<comment type="caution">
    <text evidence="5">The sequence shown here is derived from an EMBL/GenBank/DDBJ whole genome shotgun (WGS) entry which is preliminary data.</text>
</comment>
<dbReference type="InterPro" id="IPR001845">
    <property type="entry name" value="HTH_ArsR_DNA-bd_dom"/>
</dbReference>
<evidence type="ECO:0000256" key="2">
    <source>
        <dbReference type="ARBA" id="ARBA00023125"/>
    </source>
</evidence>
<dbReference type="RefSeq" id="WP_105958026.1">
    <property type="nucleotide sequence ID" value="NZ_PVNS01000003.1"/>
</dbReference>
<protein>
    <submittedName>
        <fullName evidence="5">ArsR family transcriptional regulator</fullName>
    </submittedName>
</protein>
<gene>
    <name evidence="5" type="ORF">C6I21_03340</name>
</gene>
<dbReference type="GO" id="GO:0003700">
    <property type="term" value="F:DNA-binding transcription factor activity"/>
    <property type="evidence" value="ECO:0007669"/>
    <property type="project" value="InterPro"/>
</dbReference>
<dbReference type="PRINTS" id="PR00778">
    <property type="entry name" value="HTHARSR"/>
</dbReference>
<dbReference type="CDD" id="cd00090">
    <property type="entry name" value="HTH_ARSR"/>
    <property type="match status" value="1"/>
</dbReference>
<evidence type="ECO:0000256" key="3">
    <source>
        <dbReference type="ARBA" id="ARBA00023163"/>
    </source>
</evidence>
<organism evidence="5 6">
    <name type="scientific">Alkalicoccus urumqiensis</name>
    <name type="common">Bacillus urumqiensis</name>
    <dbReference type="NCBI Taxonomy" id="1548213"/>
    <lineage>
        <taxon>Bacteria</taxon>
        <taxon>Bacillati</taxon>
        <taxon>Bacillota</taxon>
        <taxon>Bacilli</taxon>
        <taxon>Bacillales</taxon>
        <taxon>Bacillaceae</taxon>
        <taxon>Alkalicoccus</taxon>
    </lineage>
</organism>
<evidence type="ECO:0000313" key="6">
    <source>
        <dbReference type="Proteomes" id="UP000243650"/>
    </source>
</evidence>
<dbReference type="InterPro" id="IPR051081">
    <property type="entry name" value="HTH_MetalResp_TranReg"/>
</dbReference>
<sequence length="188" mass="22051">MQLDRLEAFHKALGDKNRLRIVAILQRGARAGGELAEQLQLKHATVSHHLHKLKDVGLVYQRRDRNTIYYHLHERRLEQMAVSVTKIGLRTDPELFVSEEEKAAVLQSFLHPDGTVKALPAKHKKRLVVLAYLSEQLTEKTYTEAEMNQVLAAWYEDTASLRRELIMNHFFYREKGYYERNPKEMWVI</sequence>
<dbReference type="PANTHER" id="PTHR33154:SF35">
    <property type="entry name" value="TRANSCRIPTIONAL REGULATOR, ARSR FAMILY"/>
    <property type="match status" value="1"/>
</dbReference>
<dbReference type="InterPro" id="IPR018656">
    <property type="entry name" value="DUF2087"/>
</dbReference>
<feature type="domain" description="HTH arsR-type" evidence="4">
    <location>
        <begin position="1"/>
        <end position="92"/>
    </location>
</feature>
<dbReference type="EMBL" id="PVNS01000003">
    <property type="protein sequence ID" value="PRO66387.1"/>
    <property type="molecule type" value="Genomic_DNA"/>
</dbReference>
<dbReference type="InterPro" id="IPR011991">
    <property type="entry name" value="ArsR-like_HTH"/>
</dbReference>
<dbReference type="PROSITE" id="PS50987">
    <property type="entry name" value="HTH_ARSR_2"/>
    <property type="match status" value="1"/>
</dbReference>
<dbReference type="InterPro" id="IPR036388">
    <property type="entry name" value="WH-like_DNA-bd_sf"/>
</dbReference>
<keyword evidence="3" id="KW-0804">Transcription</keyword>
<evidence type="ECO:0000313" key="5">
    <source>
        <dbReference type="EMBL" id="PRO66387.1"/>
    </source>
</evidence>
<reference evidence="5 6" key="1">
    <citation type="submission" date="2018-03" db="EMBL/GenBank/DDBJ databases">
        <title>Bacillus urumqiensis sp. nov., a moderately haloalkaliphilic bacterium isolated from a salt lake.</title>
        <authorList>
            <person name="Zhao B."/>
            <person name="Liao Z."/>
        </authorList>
    </citation>
    <scope>NUCLEOTIDE SEQUENCE [LARGE SCALE GENOMIC DNA]</scope>
    <source>
        <strain evidence="5 6">BZ-SZ-XJ18</strain>
    </source>
</reference>
<evidence type="ECO:0000259" key="4">
    <source>
        <dbReference type="PROSITE" id="PS50987"/>
    </source>
</evidence>
<dbReference type="SUPFAM" id="SSF46785">
    <property type="entry name" value="Winged helix' DNA-binding domain"/>
    <property type="match status" value="1"/>
</dbReference>
<dbReference type="PANTHER" id="PTHR33154">
    <property type="entry name" value="TRANSCRIPTIONAL REGULATOR, ARSR FAMILY"/>
    <property type="match status" value="1"/>
</dbReference>
<dbReference type="InterPro" id="IPR036390">
    <property type="entry name" value="WH_DNA-bd_sf"/>
</dbReference>
<dbReference type="OrthoDB" id="529288at2"/>
<name>A0A2P6MJD0_ALKUR</name>
<accession>A0A2P6MJD0</accession>
<dbReference type="Pfam" id="PF09860">
    <property type="entry name" value="DUF2087"/>
    <property type="match status" value="1"/>
</dbReference>
<dbReference type="Proteomes" id="UP000243650">
    <property type="component" value="Unassembled WGS sequence"/>
</dbReference>
<dbReference type="AlphaFoldDB" id="A0A2P6MJD0"/>
<keyword evidence="1" id="KW-0805">Transcription regulation</keyword>
<dbReference type="Gene3D" id="1.10.10.10">
    <property type="entry name" value="Winged helix-like DNA-binding domain superfamily/Winged helix DNA-binding domain"/>
    <property type="match status" value="1"/>
</dbReference>
<dbReference type="GO" id="GO:0003677">
    <property type="term" value="F:DNA binding"/>
    <property type="evidence" value="ECO:0007669"/>
    <property type="project" value="UniProtKB-KW"/>
</dbReference>
<proteinExistence type="predicted"/>
<keyword evidence="2" id="KW-0238">DNA-binding</keyword>
<keyword evidence="6" id="KW-1185">Reference proteome</keyword>
<dbReference type="NCBIfam" id="NF033788">
    <property type="entry name" value="HTH_metalloreg"/>
    <property type="match status" value="1"/>
</dbReference>
<evidence type="ECO:0000256" key="1">
    <source>
        <dbReference type="ARBA" id="ARBA00023015"/>
    </source>
</evidence>
<dbReference type="SMART" id="SM00418">
    <property type="entry name" value="HTH_ARSR"/>
    <property type="match status" value="1"/>
</dbReference>
<dbReference type="Pfam" id="PF12840">
    <property type="entry name" value="HTH_20"/>
    <property type="match status" value="1"/>
</dbReference>